<evidence type="ECO:0000313" key="2">
    <source>
        <dbReference type="Proteomes" id="UP001595699"/>
    </source>
</evidence>
<comment type="caution">
    <text evidence="1">The sequence shown here is derived from an EMBL/GenBank/DDBJ whole genome shotgun (WGS) entry which is preliminary data.</text>
</comment>
<accession>A0ABV7YNJ2</accession>
<dbReference type="EMBL" id="JBHRZH010000042">
    <property type="protein sequence ID" value="MFC3765715.1"/>
    <property type="molecule type" value="Genomic_DNA"/>
</dbReference>
<reference evidence="2" key="1">
    <citation type="journal article" date="2019" name="Int. J. Syst. Evol. Microbiol.">
        <title>The Global Catalogue of Microorganisms (GCM) 10K type strain sequencing project: providing services to taxonomists for standard genome sequencing and annotation.</title>
        <authorList>
            <consortium name="The Broad Institute Genomics Platform"/>
            <consortium name="The Broad Institute Genome Sequencing Center for Infectious Disease"/>
            <person name="Wu L."/>
            <person name="Ma J."/>
        </authorList>
    </citation>
    <scope>NUCLEOTIDE SEQUENCE [LARGE SCALE GENOMIC DNA]</scope>
    <source>
        <strain evidence="2">CGMCC 4.7241</strain>
    </source>
</reference>
<organism evidence="1 2">
    <name type="scientific">Tenggerimyces flavus</name>
    <dbReference type="NCBI Taxonomy" id="1708749"/>
    <lineage>
        <taxon>Bacteria</taxon>
        <taxon>Bacillati</taxon>
        <taxon>Actinomycetota</taxon>
        <taxon>Actinomycetes</taxon>
        <taxon>Propionibacteriales</taxon>
        <taxon>Nocardioidaceae</taxon>
        <taxon>Tenggerimyces</taxon>
    </lineage>
</organism>
<dbReference type="RefSeq" id="WP_205121774.1">
    <property type="nucleotide sequence ID" value="NZ_JAFBCM010000001.1"/>
</dbReference>
<dbReference type="Proteomes" id="UP001595699">
    <property type="component" value="Unassembled WGS sequence"/>
</dbReference>
<name>A0ABV7YNJ2_9ACTN</name>
<keyword evidence="2" id="KW-1185">Reference proteome</keyword>
<evidence type="ECO:0000313" key="1">
    <source>
        <dbReference type="EMBL" id="MFC3765715.1"/>
    </source>
</evidence>
<protein>
    <recommendedName>
        <fullName evidence="3">Copper chaperone PCu(A)C</fullName>
    </recommendedName>
</protein>
<evidence type="ECO:0008006" key="3">
    <source>
        <dbReference type="Google" id="ProtNLM"/>
    </source>
</evidence>
<sequence length="155" mass="15806">MAATLPFLGKCGPSVPTSAVEYGTGQGIARNTGELALRNIVAVSGRDGHGTLLTTILNEGTSDDALTGVTMVGGQVELTPKPLPLASREAANLGVATTLGRTPATATLRGEPVRAGFVVDVTFTFTRAAPITVPVLVVEHERAYADVPIPGSSPT</sequence>
<proteinExistence type="predicted"/>
<gene>
    <name evidence="1" type="ORF">ACFOUW_33110</name>
</gene>